<reference evidence="1" key="1">
    <citation type="submission" date="2014-09" db="EMBL/GenBank/DDBJ databases">
        <authorList>
            <person name="Magalhaes I.L.F."/>
            <person name="Oliveira U."/>
            <person name="Santos F.R."/>
            <person name="Vidigal T.H.D.A."/>
            <person name="Brescovit A.D."/>
            <person name="Santos A.J."/>
        </authorList>
    </citation>
    <scope>NUCLEOTIDE SEQUENCE</scope>
    <source>
        <tissue evidence="1">Shoot tissue taken approximately 20 cm above the soil surface</tissue>
    </source>
</reference>
<reference evidence="1" key="2">
    <citation type="journal article" date="2015" name="Data Brief">
        <title>Shoot transcriptome of the giant reed, Arundo donax.</title>
        <authorList>
            <person name="Barrero R.A."/>
            <person name="Guerrero F.D."/>
            <person name="Moolhuijzen P."/>
            <person name="Goolsby J.A."/>
            <person name="Tidwell J."/>
            <person name="Bellgard S.E."/>
            <person name="Bellgard M.I."/>
        </authorList>
    </citation>
    <scope>NUCLEOTIDE SEQUENCE</scope>
    <source>
        <tissue evidence="1">Shoot tissue taken approximately 20 cm above the soil surface</tissue>
    </source>
</reference>
<name>A0A0A9EBC4_ARUDO</name>
<dbReference type="AlphaFoldDB" id="A0A0A9EBC4"/>
<dbReference type="EMBL" id="GBRH01201557">
    <property type="protein sequence ID" value="JAD96338.1"/>
    <property type="molecule type" value="Transcribed_RNA"/>
</dbReference>
<protein>
    <submittedName>
        <fullName evidence="1">Uncharacterized protein</fullName>
    </submittedName>
</protein>
<proteinExistence type="predicted"/>
<evidence type="ECO:0000313" key="1">
    <source>
        <dbReference type="EMBL" id="JAD96338.1"/>
    </source>
</evidence>
<organism evidence="1">
    <name type="scientific">Arundo donax</name>
    <name type="common">Giant reed</name>
    <name type="synonym">Donax arundinaceus</name>
    <dbReference type="NCBI Taxonomy" id="35708"/>
    <lineage>
        <taxon>Eukaryota</taxon>
        <taxon>Viridiplantae</taxon>
        <taxon>Streptophyta</taxon>
        <taxon>Embryophyta</taxon>
        <taxon>Tracheophyta</taxon>
        <taxon>Spermatophyta</taxon>
        <taxon>Magnoliopsida</taxon>
        <taxon>Liliopsida</taxon>
        <taxon>Poales</taxon>
        <taxon>Poaceae</taxon>
        <taxon>PACMAD clade</taxon>
        <taxon>Arundinoideae</taxon>
        <taxon>Arundineae</taxon>
        <taxon>Arundo</taxon>
    </lineage>
</organism>
<accession>A0A0A9EBC4</accession>
<sequence>MRRSPWEPRRRAWRGRQLGFGWHGAGSGARVCKAARVIDPAVLGDRDWGLGNRQPGGIEAEGSEEEEEAKKRWLLCWEGHWMDAAAGLI</sequence>